<dbReference type="EMBL" id="JACYXJ010000003">
    <property type="protein sequence ID" value="MBD8876661.1"/>
    <property type="molecule type" value="Genomic_DNA"/>
</dbReference>
<dbReference type="SUPFAM" id="SSF53756">
    <property type="entry name" value="UDP-Glycosyltransferase/glycogen phosphorylase"/>
    <property type="match status" value="1"/>
</dbReference>
<evidence type="ECO:0000313" key="2">
    <source>
        <dbReference type="Proteomes" id="UP000615687"/>
    </source>
</evidence>
<evidence type="ECO:0008006" key="3">
    <source>
        <dbReference type="Google" id="ProtNLM"/>
    </source>
</evidence>
<organism evidence="1 2">
    <name type="scientific">Roseibium polysiphoniae</name>
    <dbReference type="NCBI Taxonomy" id="2571221"/>
    <lineage>
        <taxon>Bacteria</taxon>
        <taxon>Pseudomonadati</taxon>
        <taxon>Pseudomonadota</taxon>
        <taxon>Alphaproteobacteria</taxon>
        <taxon>Hyphomicrobiales</taxon>
        <taxon>Stappiaceae</taxon>
        <taxon>Roseibium</taxon>
    </lineage>
</organism>
<evidence type="ECO:0000313" key="1">
    <source>
        <dbReference type="EMBL" id="MBD8876661.1"/>
    </source>
</evidence>
<accession>A0ABR9C9T1</accession>
<protein>
    <recommendedName>
        <fullName evidence="3">Glycosyltransferase family 1 protein</fullName>
    </recommendedName>
</protein>
<sequence length="350" mass="40103">MISWAAALSIGNWSGTAAQIIPTTDLYFLNVCRPWLRRFPFHTRPIVQEGPNSFSCGKVAIVARRDNETVVQRLLQSHIGQLYYIIDDDLWAAEEDHSLPQAYRQRLIALREGQHRVLCERADTIVVSSPILADIYQSKGYDVVSLPPYWPEPLPDSRHFSDLAKGEPLEIGYLGSASHAEDRAFTFQVFEQLARRGINMRLTVIGSADVPVHLADHHQLRILNPLNWHKHRKRLAKLRFHVALYPTMPTAFNKARSINKILEHAVYGSLGLYSRTWFYADLIEKNDIGLVLNNNIAEWTDAIGKLAENGLDRRYKKSREALEQLNARSMRKQFDWWHGVLDLTPRSCTA</sequence>
<comment type="caution">
    <text evidence="1">The sequence shown here is derived from an EMBL/GenBank/DDBJ whole genome shotgun (WGS) entry which is preliminary data.</text>
</comment>
<dbReference type="RefSeq" id="WP_192109099.1">
    <property type="nucleotide sequence ID" value="NZ_JACYXJ010000003.1"/>
</dbReference>
<proteinExistence type="predicted"/>
<dbReference type="Proteomes" id="UP000615687">
    <property type="component" value="Unassembled WGS sequence"/>
</dbReference>
<reference evidence="1 2" key="1">
    <citation type="submission" date="2020-09" db="EMBL/GenBank/DDBJ databases">
        <title>The genome sequence of type strain Labrenzia polysiphoniae KACC 19711.</title>
        <authorList>
            <person name="Liu Y."/>
        </authorList>
    </citation>
    <scope>NUCLEOTIDE SEQUENCE [LARGE SCALE GENOMIC DNA]</scope>
    <source>
        <strain evidence="1 2">KACC 19711</strain>
    </source>
</reference>
<gene>
    <name evidence="1" type="ORF">IG617_10215</name>
</gene>
<keyword evidence="2" id="KW-1185">Reference proteome</keyword>
<dbReference type="Gene3D" id="3.40.50.2000">
    <property type="entry name" value="Glycogen Phosphorylase B"/>
    <property type="match status" value="1"/>
</dbReference>
<name>A0ABR9C9T1_9HYPH</name>